<keyword evidence="3" id="KW-1185">Reference proteome</keyword>
<protein>
    <recommendedName>
        <fullName evidence="4">Lipoprotein</fullName>
    </recommendedName>
</protein>
<evidence type="ECO:0008006" key="4">
    <source>
        <dbReference type="Google" id="ProtNLM"/>
    </source>
</evidence>
<proteinExistence type="predicted"/>
<evidence type="ECO:0000256" key="1">
    <source>
        <dbReference type="SAM" id="SignalP"/>
    </source>
</evidence>
<dbReference type="Proteomes" id="UP001301728">
    <property type="component" value="Unassembled WGS sequence"/>
</dbReference>
<name>A0ABU5U8B9_9CYAN</name>
<organism evidence="2 3">
    <name type="scientific">Limnoraphis robusta CCNP1315</name>
    <dbReference type="NCBI Taxonomy" id="3110306"/>
    <lineage>
        <taxon>Bacteria</taxon>
        <taxon>Bacillati</taxon>
        <taxon>Cyanobacteriota</taxon>
        <taxon>Cyanophyceae</taxon>
        <taxon>Oscillatoriophycideae</taxon>
        <taxon>Oscillatoriales</taxon>
        <taxon>Sirenicapillariaceae</taxon>
        <taxon>Limnoraphis</taxon>
    </lineage>
</organism>
<comment type="caution">
    <text evidence="2">The sequence shown here is derived from an EMBL/GenBank/DDBJ whole genome shotgun (WGS) entry which is preliminary data.</text>
</comment>
<feature type="signal peptide" evidence="1">
    <location>
        <begin position="1"/>
        <end position="25"/>
    </location>
</feature>
<evidence type="ECO:0000313" key="3">
    <source>
        <dbReference type="Proteomes" id="UP001301728"/>
    </source>
</evidence>
<accession>A0ABU5U8B9</accession>
<gene>
    <name evidence="2" type="ORF">VB854_29640</name>
</gene>
<reference evidence="2 3" key="1">
    <citation type="submission" date="2023-12" db="EMBL/GenBank/DDBJ databases">
        <title>Baltic Sea Cyanobacteria.</title>
        <authorList>
            <person name="Delbaje E."/>
            <person name="Fewer D.P."/>
            <person name="Shishido T.K."/>
        </authorList>
    </citation>
    <scope>NUCLEOTIDE SEQUENCE [LARGE SCALE GENOMIC DNA]</scope>
    <source>
        <strain evidence="2 3">CCNP 1315</strain>
    </source>
</reference>
<dbReference type="EMBL" id="JAYGHT010000200">
    <property type="protein sequence ID" value="MEA5523101.1"/>
    <property type="molecule type" value="Genomic_DNA"/>
</dbReference>
<keyword evidence="1" id="KW-0732">Signal</keyword>
<sequence>MIFKSVLTLSFALMILLLHPAKAYACACCAYAGQWFNITQNLDSSVLERLNGLKFDQTANLYTTAAELEETIIGITSPSKSYTLSHSKNKRSWNFRFINQQGKTVGNLSFSLPQTFLSFGTDLYDKPTPDNRLYKEERLSGRITGSGIFTPGMTSDTQYTFITQGKDNTLCSSPSEHWILKVSGSKARYSFYGKFRQ</sequence>
<feature type="chain" id="PRO_5045922025" description="Lipoprotein" evidence="1">
    <location>
        <begin position="26"/>
        <end position="197"/>
    </location>
</feature>
<evidence type="ECO:0000313" key="2">
    <source>
        <dbReference type="EMBL" id="MEA5523101.1"/>
    </source>
</evidence>